<protein>
    <recommendedName>
        <fullName evidence="2">LTD domain-containing protein</fullName>
    </recommendedName>
</protein>
<feature type="chain" id="PRO_5031534705" description="LTD domain-containing protein" evidence="1">
    <location>
        <begin position="28"/>
        <end position="212"/>
    </location>
</feature>
<keyword evidence="1" id="KW-0732">Signal</keyword>
<dbReference type="InterPro" id="IPR001322">
    <property type="entry name" value="Lamin_tail_dom"/>
</dbReference>
<reference evidence="3 4" key="1">
    <citation type="submission" date="2020-08" db="EMBL/GenBank/DDBJ databases">
        <title>Sequencing the genomes of 1000 actinobacteria strains.</title>
        <authorList>
            <person name="Klenk H.-P."/>
        </authorList>
    </citation>
    <scope>NUCLEOTIDE SEQUENCE [LARGE SCALE GENOMIC DNA]</scope>
    <source>
        <strain evidence="3 4">DSM 45084</strain>
    </source>
</reference>
<feature type="signal peptide" evidence="1">
    <location>
        <begin position="1"/>
        <end position="27"/>
    </location>
</feature>
<dbReference type="PROSITE" id="PS51841">
    <property type="entry name" value="LTD"/>
    <property type="match status" value="1"/>
</dbReference>
<dbReference type="AlphaFoldDB" id="A0A7W7T515"/>
<evidence type="ECO:0000256" key="1">
    <source>
        <dbReference type="SAM" id="SignalP"/>
    </source>
</evidence>
<organism evidence="3 4">
    <name type="scientific">Saccharothrix violaceirubra</name>
    <dbReference type="NCBI Taxonomy" id="413306"/>
    <lineage>
        <taxon>Bacteria</taxon>
        <taxon>Bacillati</taxon>
        <taxon>Actinomycetota</taxon>
        <taxon>Actinomycetes</taxon>
        <taxon>Pseudonocardiales</taxon>
        <taxon>Pseudonocardiaceae</taxon>
        <taxon>Saccharothrix</taxon>
    </lineage>
</organism>
<dbReference type="SUPFAM" id="SSF74853">
    <property type="entry name" value="Lamin A/C globular tail domain"/>
    <property type="match status" value="1"/>
</dbReference>
<sequence length="212" mass="21978">MRRILGGAVVLAAAATMIAAGVTVASADDSQPLASSSLVVNEVATSGPNGELDEFVEIVNVSSQTVKLAQNFQVRIYNAQNAQYKTILFPANTVLQPSGSVQSVIVLTGPDFSGTIQRGVQVVPYVLDLPAGIPDDGAVLISTNNNARVDGVAFSASVPAIAREGQPARATANLPVVDPTRYVSAARDVLSTDTDDNMLDFSLHTATPGDLN</sequence>
<dbReference type="InterPro" id="IPR036415">
    <property type="entry name" value="Lamin_tail_dom_sf"/>
</dbReference>
<keyword evidence="4" id="KW-1185">Reference proteome</keyword>
<evidence type="ECO:0000313" key="4">
    <source>
        <dbReference type="Proteomes" id="UP000542674"/>
    </source>
</evidence>
<evidence type="ECO:0000313" key="3">
    <source>
        <dbReference type="EMBL" id="MBB4966718.1"/>
    </source>
</evidence>
<dbReference type="EMBL" id="JACHJS010000001">
    <property type="protein sequence ID" value="MBB4966718.1"/>
    <property type="molecule type" value="Genomic_DNA"/>
</dbReference>
<dbReference type="Proteomes" id="UP000542674">
    <property type="component" value="Unassembled WGS sequence"/>
</dbReference>
<comment type="caution">
    <text evidence="3">The sequence shown here is derived from an EMBL/GenBank/DDBJ whole genome shotgun (WGS) entry which is preliminary data.</text>
</comment>
<accession>A0A7W7T515</accession>
<feature type="domain" description="LTD" evidence="2">
    <location>
        <begin position="29"/>
        <end position="150"/>
    </location>
</feature>
<name>A0A7W7T515_9PSEU</name>
<proteinExistence type="predicted"/>
<gene>
    <name evidence="3" type="ORF">F4559_004077</name>
</gene>
<evidence type="ECO:0000259" key="2">
    <source>
        <dbReference type="PROSITE" id="PS51841"/>
    </source>
</evidence>
<dbReference type="RefSeq" id="WP_184670921.1">
    <property type="nucleotide sequence ID" value="NZ_BAABAI010000022.1"/>
</dbReference>